<organism evidence="1 2">
    <name type="scientific">Romanomermis culicivorax</name>
    <name type="common">Nematode worm</name>
    <dbReference type="NCBI Taxonomy" id="13658"/>
    <lineage>
        <taxon>Eukaryota</taxon>
        <taxon>Metazoa</taxon>
        <taxon>Ecdysozoa</taxon>
        <taxon>Nematoda</taxon>
        <taxon>Enoplea</taxon>
        <taxon>Dorylaimia</taxon>
        <taxon>Mermithida</taxon>
        <taxon>Mermithoidea</taxon>
        <taxon>Mermithidae</taxon>
        <taxon>Romanomermis</taxon>
    </lineage>
</organism>
<dbReference type="WBParaSite" id="nRc.2.0.1.t15648-RA">
    <property type="protein sequence ID" value="nRc.2.0.1.t15648-RA"/>
    <property type="gene ID" value="nRc.2.0.1.g15648"/>
</dbReference>
<evidence type="ECO:0000313" key="1">
    <source>
        <dbReference type="Proteomes" id="UP000887565"/>
    </source>
</evidence>
<dbReference type="Proteomes" id="UP000887565">
    <property type="component" value="Unplaced"/>
</dbReference>
<keyword evidence="1" id="KW-1185">Reference proteome</keyword>
<accession>A0A915IN83</accession>
<name>A0A915IN83_ROMCU</name>
<dbReference type="AlphaFoldDB" id="A0A915IN83"/>
<evidence type="ECO:0000313" key="2">
    <source>
        <dbReference type="WBParaSite" id="nRc.2.0.1.t15648-RA"/>
    </source>
</evidence>
<sequence length="75" mass="8721">MKLRRRIHGKFNQTVISTRANVEIADDDVEKFVQAGDWLFLQRELWPLVNRRSCESSESAFTAAAGERPRIILYI</sequence>
<protein>
    <submittedName>
        <fullName evidence="2">Uncharacterized protein</fullName>
    </submittedName>
</protein>
<proteinExistence type="predicted"/>
<reference evidence="2" key="1">
    <citation type="submission" date="2022-11" db="UniProtKB">
        <authorList>
            <consortium name="WormBaseParasite"/>
        </authorList>
    </citation>
    <scope>IDENTIFICATION</scope>
</reference>